<dbReference type="InterPro" id="IPR052897">
    <property type="entry name" value="Sec-Metab_Biosynth_Hydrolase"/>
</dbReference>
<dbReference type="EMBL" id="JBHUKR010000004">
    <property type="protein sequence ID" value="MFD2415945.1"/>
    <property type="molecule type" value="Genomic_DNA"/>
</dbReference>
<proteinExistence type="predicted"/>
<evidence type="ECO:0000313" key="2">
    <source>
        <dbReference type="EMBL" id="MFD2415945.1"/>
    </source>
</evidence>
<dbReference type="Proteomes" id="UP001597417">
    <property type="component" value="Unassembled WGS sequence"/>
</dbReference>
<keyword evidence="3" id="KW-1185">Reference proteome</keyword>
<accession>A0ABW5FP09</accession>
<comment type="caution">
    <text evidence="2">The sequence shown here is derived from an EMBL/GenBank/DDBJ whole genome shotgun (WGS) entry which is preliminary data.</text>
</comment>
<dbReference type="InterPro" id="IPR029058">
    <property type="entry name" value="AB_hydrolase_fold"/>
</dbReference>
<dbReference type="SUPFAM" id="SSF53474">
    <property type="entry name" value="alpha/beta-Hydrolases"/>
    <property type="match status" value="1"/>
</dbReference>
<keyword evidence="2" id="KW-0378">Hydrolase</keyword>
<evidence type="ECO:0000313" key="3">
    <source>
        <dbReference type="Proteomes" id="UP001597417"/>
    </source>
</evidence>
<feature type="domain" description="AB hydrolase-1" evidence="1">
    <location>
        <begin position="10"/>
        <end position="280"/>
    </location>
</feature>
<dbReference type="PANTHER" id="PTHR37017:SF11">
    <property type="entry name" value="ESTERASE_LIPASE_THIOESTERASE DOMAIN-CONTAINING PROTEIN"/>
    <property type="match status" value="1"/>
</dbReference>
<dbReference type="InterPro" id="IPR000073">
    <property type="entry name" value="AB_hydrolase_1"/>
</dbReference>
<dbReference type="GO" id="GO:0016787">
    <property type="term" value="F:hydrolase activity"/>
    <property type="evidence" value="ECO:0007669"/>
    <property type="project" value="UniProtKB-KW"/>
</dbReference>
<dbReference type="PANTHER" id="PTHR37017">
    <property type="entry name" value="AB HYDROLASE-1 DOMAIN-CONTAINING PROTEIN-RELATED"/>
    <property type="match status" value="1"/>
</dbReference>
<dbReference type="Gene3D" id="3.40.50.1820">
    <property type="entry name" value="alpha/beta hydrolase"/>
    <property type="match status" value="1"/>
</dbReference>
<name>A0ABW5FP09_9PSEU</name>
<dbReference type="RefSeq" id="WP_378262206.1">
    <property type="nucleotide sequence ID" value="NZ_JBHUKR010000004.1"/>
</dbReference>
<organism evidence="2 3">
    <name type="scientific">Amycolatopsis pigmentata</name>
    <dbReference type="NCBI Taxonomy" id="450801"/>
    <lineage>
        <taxon>Bacteria</taxon>
        <taxon>Bacillati</taxon>
        <taxon>Actinomycetota</taxon>
        <taxon>Actinomycetes</taxon>
        <taxon>Pseudonocardiales</taxon>
        <taxon>Pseudonocardiaceae</taxon>
        <taxon>Amycolatopsis</taxon>
    </lineage>
</organism>
<evidence type="ECO:0000259" key="1">
    <source>
        <dbReference type="Pfam" id="PF12697"/>
    </source>
</evidence>
<protein>
    <submittedName>
        <fullName evidence="2">Alpha/beta hydrolase</fullName>
    </submittedName>
</protein>
<dbReference type="Pfam" id="PF12697">
    <property type="entry name" value="Abhydrolase_6"/>
    <property type="match status" value="1"/>
</dbReference>
<sequence length="292" mass="31042">MSDDNVTFALVTGAGATSFLWHPMVTELVLRGHRALPVELPGHGFDTVFPDGFGDPREDARFATSPSPLAKFTLDDYVDHTLGVLRRAAGHGPVVLVGHSLGGSTVTLVANSAPELVARVVYLSAYCCVDVPSVTAYAPSQPPQDSPLGRARRLAFAGNPAAIGALRMNVRTGDPEVIAAQHALLMADLDPAHVPAVLAYALQPDEPIQAIAGQAQVEERTWGGLPRTYIRTTEDEVIPLEVQDRMIAEADRLTPGNPFTVHTVAGSHFSPITRAAEIADILVAGEPQQVTR</sequence>
<gene>
    <name evidence="2" type="ORF">ACFSXZ_06365</name>
</gene>
<reference evidence="3" key="1">
    <citation type="journal article" date="2019" name="Int. J. Syst. Evol. Microbiol.">
        <title>The Global Catalogue of Microorganisms (GCM) 10K type strain sequencing project: providing services to taxonomists for standard genome sequencing and annotation.</title>
        <authorList>
            <consortium name="The Broad Institute Genomics Platform"/>
            <consortium name="The Broad Institute Genome Sequencing Center for Infectious Disease"/>
            <person name="Wu L."/>
            <person name="Ma J."/>
        </authorList>
    </citation>
    <scope>NUCLEOTIDE SEQUENCE [LARGE SCALE GENOMIC DNA]</scope>
    <source>
        <strain evidence="3">CGMCC 4.7645</strain>
    </source>
</reference>